<reference evidence="1 2" key="1">
    <citation type="submission" date="2023-10" db="EMBL/GenBank/DDBJ databases">
        <title>Saccharopolyspora sp. nov., isolated from mangrove soil.</title>
        <authorList>
            <person name="Lu Y."/>
            <person name="Liu W."/>
        </authorList>
    </citation>
    <scope>NUCLEOTIDE SEQUENCE [LARGE SCALE GENOMIC DNA]</scope>
    <source>
        <strain evidence="1 2">S2-29</strain>
    </source>
</reference>
<dbReference type="EC" id="2.1.1.-" evidence="1"/>
<name>A0ABU6A464_9PSEU</name>
<dbReference type="Proteomes" id="UP001327093">
    <property type="component" value="Unassembled WGS sequence"/>
</dbReference>
<keyword evidence="1" id="KW-0489">Methyltransferase</keyword>
<dbReference type="RefSeq" id="WP_324263933.1">
    <property type="nucleotide sequence ID" value="NZ_JAWLNX010000002.1"/>
</dbReference>
<accession>A0ABU6A464</accession>
<dbReference type="Gene3D" id="3.40.50.150">
    <property type="entry name" value="Vaccinia Virus protein VP39"/>
    <property type="match status" value="1"/>
</dbReference>
<protein>
    <submittedName>
        <fullName evidence="1">Class I SAM-dependent methyltransferase</fullName>
        <ecNumber evidence="1">2.1.1.-</ecNumber>
    </submittedName>
</protein>
<keyword evidence="2" id="KW-1185">Reference proteome</keyword>
<evidence type="ECO:0000313" key="2">
    <source>
        <dbReference type="Proteomes" id="UP001327093"/>
    </source>
</evidence>
<dbReference type="CDD" id="cd02440">
    <property type="entry name" value="AdoMet_MTases"/>
    <property type="match status" value="1"/>
</dbReference>
<organism evidence="1 2">
    <name type="scientific">Saccharopolyspora mangrovi</name>
    <dbReference type="NCBI Taxonomy" id="3082379"/>
    <lineage>
        <taxon>Bacteria</taxon>
        <taxon>Bacillati</taxon>
        <taxon>Actinomycetota</taxon>
        <taxon>Actinomycetes</taxon>
        <taxon>Pseudonocardiales</taxon>
        <taxon>Pseudonocardiaceae</taxon>
        <taxon>Saccharopolyspora</taxon>
    </lineage>
</organism>
<keyword evidence="1" id="KW-0808">Transferase</keyword>
<evidence type="ECO:0000313" key="1">
    <source>
        <dbReference type="EMBL" id="MEB3366355.1"/>
    </source>
</evidence>
<dbReference type="InterPro" id="IPR029063">
    <property type="entry name" value="SAM-dependent_MTases_sf"/>
</dbReference>
<dbReference type="GO" id="GO:0032259">
    <property type="term" value="P:methylation"/>
    <property type="evidence" value="ECO:0007669"/>
    <property type="project" value="UniProtKB-KW"/>
</dbReference>
<sequence>MRADEARAGGPAVVAAFDGAANAYDRLVAANPGYHRHLRCSARRMGLPGAGSGLRLLDAGCGTGASTAALAEVYPHAEIVAVDASAAMLDRARRKDWPESVRFLHAPIESPGTAVEHYPFDGIFAAYLIRNLPDPDAQLRALRGLLRPGGSLGVHEYSVRDSLPARATWNAVCCAVIIPAGFATTGDAALFRYLRRSVAEFDGVNRFCRRLGEAGFTAVRSATMTGWQRNVVHTFVARRPAETDRGHDGR</sequence>
<dbReference type="GO" id="GO:0008168">
    <property type="term" value="F:methyltransferase activity"/>
    <property type="evidence" value="ECO:0007669"/>
    <property type="project" value="UniProtKB-KW"/>
</dbReference>
<proteinExistence type="predicted"/>
<dbReference type="EMBL" id="JAWLNX010000002">
    <property type="protein sequence ID" value="MEB3366355.1"/>
    <property type="molecule type" value="Genomic_DNA"/>
</dbReference>
<dbReference type="Pfam" id="PF01209">
    <property type="entry name" value="Ubie_methyltran"/>
    <property type="match status" value="1"/>
</dbReference>
<gene>
    <name evidence="1" type="ORF">R4I43_02965</name>
</gene>
<comment type="caution">
    <text evidence="1">The sequence shown here is derived from an EMBL/GenBank/DDBJ whole genome shotgun (WGS) entry which is preliminary data.</text>
</comment>
<dbReference type="SUPFAM" id="SSF53335">
    <property type="entry name" value="S-adenosyl-L-methionine-dependent methyltransferases"/>
    <property type="match status" value="1"/>
</dbReference>
<dbReference type="PANTHER" id="PTHR43861:SF1">
    <property type="entry name" value="TRANS-ACONITATE 2-METHYLTRANSFERASE"/>
    <property type="match status" value="1"/>
</dbReference>
<dbReference type="PANTHER" id="PTHR43861">
    <property type="entry name" value="TRANS-ACONITATE 2-METHYLTRANSFERASE-RELATED"/>
    <property type="match status" value="1"/>
</dbReference>